<feature type="region of interest" description="Disordered" evidence="1">
    <location>
        <begin position="389"/>
        <end position="450"/>
    </location>
</feature>
<accession>A0AAV9HTN1</accession>
<feature type="region of interest" description="Disordered" evidence="1">
    <location>
        <begin position="540"/>
        <end position="603"/>
    </location>
</feature>
<dbReference type="Gene3D" id="3.30.1220.10">
    <property type="entry name" value="CobW-like, C-terminal domain"/>
    <property type="match status" value="1"/>
</dbReference>
<dbReference type="PANTHER" id="PTHR13748:SF31">
    <property type="entry name" value="ZINC-REGULATED GTPASE METALLOPROTEIN ACTIVATOR 1A-RELATED"/>
    <property type="match status" value="1"/>
</dbReference>
<dbReference type="InterPro" id="IPR038635">
    <property type="entry name" value="CCR4-NOT_su2/3/5_C_sf"/>
</dbReference>
<evidence type="ECO:0000313" key="4">
    <source>
        <dbReference type="EMBL" id="KAK4463703.1"/>
    </source>
</evidence>
<dbReference type="Gene3D" id="3.40.50.300">
    <property type="entry name" value="P-loop containing nucleotide triphosphate hydrolases"/>
    <property type="match status" value="1"/>
</dbReference>
<proteinExistence type="predicted"/>
<dbReference type="AlphaFoldDB" id="A0AAV9HTN1"/>
<dbReference type="SUPFAM" id="SSF52540">
    <property type="entry name" value="P-loop containing nucleoside triphosphate hydrolases"/>
    <property type="match status" value="1"/>
</dbReference>
<feature type="region of interest" description="Disordered" evidence="1">
    <location>
        <begin position="466"/>
        <end position="509"/>
    </location>
</feature>
<feature type="compositionally biased region" description="Polar residues" evidence="1">
    <location>
        <begin position="579"/>
        <end position="592"/>
    </location>
</feature>
<dbReference type="InterPro" id="IPR027417">
    <property type="entry name" value="P-loop_NTPase"/>
</dbReference>
<name>A0AAV9HTN1_9PEZI</name>
<feature type="region of interest" description="Disordered" evidence="1">
    <location>
        <begin position="1"/>
        <end position="21"/>
    </location>
</feature>
<evidence type="ECO:0000256" key="1">
    <source>
        <dbReference type="SAM" id="MobiDB-lite"/>
    </source>
</evidence>
<dbReference type="GO" id="GO:0030015">
    <property type="term" value="C:CCR4-NOT core complex"/>
    <property type="evidence" value="ECO:0007669"/>
    <property type="project" value="UniProtKB-ARBA"/>
</dbReference>
<reference evidence="4" key="2">
    <citation type="submission" date="2023-06" db="EMBL/GenBank/DDBJ databases">
        <authorList>
            <consortium name="Lawrence Berkeley National Laboratory"/>
            <person name="Mondo S.J."/>
            <person name="Hensen N."/>
            <person name="Bonometti L."/>
            <person name="Westerberg I."/>
            <person name="Brannstrom I.O."/>
            <person name="Guillou S."/>
            <person name="Cros-Aarteil S."/>
            <person name="Calhoun S."/>
            <person name="Haridas S."/>
            <person name="Kuo A."/>
            <person name="Pangilinan J."/>
            <person name="Riley R."/>
            <person name="Labutti K."/>
            <person name="Andreopoulos B."/>
            <person name="Lipzen A."/>
            <person name="Chen C."/>
            <person name="Yanf M."/>
            <person name="Daum C."/>
            <person name="Ng V."/>
            <person name="Clum A."/>
            <person name="Steindorff A."/>
            <person name="Ohm R."/>
            <person name="Martin F."/>
            <person name="Silar P."/>
            <person name="Natvig D."/>
            <person name="Lalanne C."/>
            <person name="Gautier V."/>
            <person name="Ament-Velasquez S.L."/>
            <person name="Kruys A."/>
            <person name="Hutchinson M.I."/>
            <person name="Powell A.J."/>
            <person name="Barry K."/>
            <person name="Miller A.N."/>
            <person name="Grigoriev I.V."/>
            <person name="Debuchy R."/>
            <person name="Gladieux P."/>
            <person name="Thoren M.H."/>
            <person name="Johannesson H."/>
        </authorList>
    </citation>
    <scope>NUCLEOTIDE SEQUENCE</scope>
    <source>
        <strain evidence="4">PSN324</strain>
    </source>
</reference>
<organism evidence="4 5">
    <name type="scientific">Cladorrhinum samala</name>
    <dbReference type="NCBI Taxonomy" id="585594"/>
    <lineage>
        <taxon>Eukaryota</taxon>
        <taxon>Fungi</taxon>
        <taxon>Dikarya</taxon>
        <taxon>Ascomycota</taxon>
        <taxon>Pezizomycotina</taxon>
        <taxon>Sordariomycetes</taxon>
        <taxon>Sordariomycetidae</taxon>
        <taxon>Sordariales</taxon>
        <taxon>Podosporaceae</taxon>
        <taxon>Cladorrhinum</taxon>
    </lineage>
</organism>
<feature type="compositionally biased region" description="Basic and acidic residues" evidence="1">
    <location>
        <begin position="563"/>
        <end position="577"/>
    </location>
</feature>
<dbReference type="Pfam" id="PF02492">
    <property type="entry name" value="cobW"/>
    <property type="match status" value="1"/>
</dbReference>
<feature type="compositionally biased region" description="Polar residues" evidence="1">
    <location>
        <begin position="389"/>
        <end position="430"/>
    </location>
</feature>
<dbReference type="Proteomes" id="UP001321749">
    <property type="component" value="Unassembled WGS sequence"/>
</dbReference>
<keyword evidence="5" id="KW-1185">Reference proteome</keyword>
<reference evidence="4" key="1">
    <citation type="journal article" date="2023" name="Mol. Phylogenet. Evol.">
        <title>Genome-scale phylogeny and comparative genomics of the fungal order Sordariales.</title>
        <authorList>
            <person name="Hensen N."/>
            <person name="Bonometti L."/>
            <person name="Westerberg I."/>
            <person name="Brannstrom I.O."/>
            <person name="Guillou S."/>
            <person name="Cros-Aarteil S."/>
            <person name="Calhoun S."/>
            <person name="Haridas S."/>
            <person name="Kuo A."/>
            <person name="Mondo S."/>
            <person name="Pangilinan J."/>
            <person name="Riley R."/>
            <person name="LaButti K."/>
            <person name="Andreopoulos B."/>
            <person name="Lipzen A."/>
            <person name="Chen C."/>
            <person name="Yan M."/>
            <person name="Daum C."/>
            <person name="Ng V."/>
            <person name="Clum A."/>
            <person name="Steindorff A."/>
            <person name="Ohm R.A."/>
            <person name="Martin F."/>
            <person name="Silar P."/>
            <person name="Natvig D.O."/>
            <person name="Lalanne C."/>
            <person name="Gautier V."/>
            <person name="Ament-Velasquez S.L."/>
            <person name="Kruys A."/>
            <person name="Hutchinson M.I."/>
            <person name="Powell A.J."/>
            <person name="Barry K."/>
            <person name="Miller A.N."/>
            <person name="Grigoriev I.V."/>
            <person name="Debuchy R."/>
            <person name="Gladieux P."/>
            <person name="Hiltunen Thoren M."/>
            <person name="Johannesson H."/>
        </authorList>
    </citation>
    <scope>NUCLEOTIDE SEQUENCE</scope>
    <source>
        <strain evidence="4">PSN324</strain>
    </source>
</reference>
<feature type="domain" description="NOT2/NOT3/NOT5 C-terminal" evidence="3">
    <location>
        <begin position="668"/>
        <end position="787"/>
    </location>
</feature>
<dbReference type="Pfam" id="PF04153">
    <property type="entry name" value="NOT2_3_5_C"/>
    <property type="match status" value="1"/>
</dbReference>
<sequence length="799" mass="86355">MDWDDQDDAPPDLVGADEDAETEEKAVKVPITIVTGYLGAGKTTLLNYILTAKHGKKVAVIMNEFGDSLDIEKSLTINKDGESVEEWLDVGNGCICCSVKDTGVAAIESLMDKKGKFDYILLETTGLADPGNLAPLFWVDDGLASTIYLDGIVTLVDAKNILRSLDDPAGKIEGHEESDDHGPVMTTAHVQISHADVIVINKSDLVSEDELRAVKERIKSINELAKIFVTSQSVVPQLEGFLLDLHAYDRVDELDRPGLGHSHLDKTISTLSIPVPQLTTKQLDAVDAWLRSLLWENVLPGDEKPAGPNFEIHRLKGRLFVDDGSEKMVQGQQQPQQPGRTVANRLPNGKMGPVGNASNWAFSGGMPMGGSAGGPPGVARQLGGGNISFAQSVSGGSQPSLDLSEFPSLSNSAQLNTSSQNSMWSTQASRNIGGGAHRGPGTPLASQQNQQEDIFASRLSSAQGSFRFGNQGAASQPNQGPPDDFPPLNRNANGDLGGQDRPAISMSNFGFGSPAAGSGNSMLNRSGNGLLNAISANAPRPAETMSPTAIQRPQDPRSPVGEDEVRQKPPGYREDSMASHGSANDGMSSRNNPLGAIGNDAPTMKGKEEEKLVVQDPLEGMAPIDKWGLKGLHTLMNNYPDYNALTVGIDPAHLGLDLRSADKISTQKYMLWDPTPPQPTIPKFKLPDCYQVKNVQPIEAKISSFNEETLFWIFYSSPGDPQQQLAAAELHNRSWRWHKKLKMWLTKSDVMAPQSLGPGVERGYYIVWDKVNWRKEQREFTLNYDDLLGGIQMGAAPGM</sequence>
<evidence type="ECO:0000259" key="2">
    <source>
        <dbReference type="Pfam" id="PF02492"/>
    </source>
</evidence>
<feature type="compositionally biased region" description="Low complexity" evidence="1">
    <location>
        <begin position="330"/>
        <end position="339"/>
    </location>
</feature>
<dbReference type="GO" id="GO:0006355">
    <property type="term" value="P:regulation of DNA-templated transcription"/>
    <property type="evidence" value="ECO:0007669"/>
    <property type="project" value="InterPro"/>
</dbReference>
<comment type="caution">
    <text evidence="4">The sequence shown here is derived from an EMBL/GenBank/DDBJ whole genome shotgun (WGS) entry which is preliminary data.</text>
</comment>
<dbReference type="InterPro" id="IPR003495">
    <property type="entry name" value="CobW/HypB/UreG_nucleotide-bd"/>
</dbReference>
<evidence type="ECO:0000313" key="5">
    <source>
        <dbReference type="Proteomes" id="UP001321749"/>
    </source>
</evidence>
<feature type="domain" description="CobW/HypB/UreG nucleotide-binding" evidence="2">
    <location>
        <begin position="30"/>
        <end position="228"/>
    </location>
</feature>
<dbReference type="CDD" id="cd03112">
    <property type="entry name" value="CobW-like"/>
    <property type="match status" value="1"/>
</dbReference>
<dbReference type="PANTHER" id="PTHR13748">
    <property type="entry name" value="COBW-RELATED"/>
    <property type="match status" value="1"/>
</dbReference>
<dbReference type="GO" id="GO:0000289">
    <property type="term" value="P:nuclear-transcribed mRNA poly(A) tail shortening"/>
    <property type="evidence" value="ECO:0007669"/>
    <property type="project" value="UniProtKB-ARBA"/>
</dbReference>
<dbReference type="InterPro" id="IPR051316">
    <property type="entry name" value="Zinc-reg_GTPase_activator"/>
</dbReference>
<feature type="region of interest" description="Disordered" evidence="1">
    <location>
        <begin position="325"/>
        <end position="353"/>
    </location>
</feature>
<dbReference type="EMBL" id="MU864956">
    <property type="protein sequence ID" value="KAK4463703.1"/>
    <property type="molecule type" value="Genomic_DNA"/>
</dbReference>
<gene>
    <name evidence="4" type="ORF">QBC42DRAFT_337391</name>
</gene>
<evidence type="ECO:0000259" key="3">
    <source>
        <dbReference type="Pfam" id="PF04153"/>
    </source>
</evidence>
<dbReference type="InterPro" id="IPR007282">
    <property type="entry name" value="NOT2/3/5_C"/>
</dbReference>
<dbReference type="GO" id="GO:0005737">
    <property type="term" value="C:cytoplasm"/>
    <property type="evidence" value="ECO:0007669"/>
    <property type="project" value="TreeGrafter"/>
</dbReference>
<dbReference type="Gene3D" id="2.30.30.1020">
    <property type="entry name" value="CCR4-NOT complex subunit 2/3/5, C-terminal domain"/>
    <property type="match status" value="1"/>
</dbReference>
<protein>
    <submittedName>
        <fullName evidence="4">CobW/HypB/UreG, nucleotide-binding domain-containing protein</fullName>
    </submittedName>
</protein>
<dbReference type="InterPro" id="IPR036627">
    <property type="entry name" value="CobW-likC_sf"/>
</dbReference>